<dbReference type="PANTHER" id="PTHR31744">
    <property type="entry name" value="PROTEIN CUP-SHAPED COTYLEDON 2-RELATED"/>
    <property type="match status" value="1"/>
</dbReference>
<dbReference type="Proteomes" id="UP000593562">
    <property type="component" value="Unassembled WGS sequence"/>
</dbReference>
<protein>
    <recommendedName>
        <fullName evidence="6">NAC domain-containing protein</fullName>
    </recommendedName>
</protein>
<keyword evidence="5" id="KW-0812">Transmembrane</keyword>
<reference evidence="7 8" key="1">
    <citation type="journal article" date="2020" name="Nat. Commun.">
        <title>Genome of Tripterygium wilfordii and identification of cytochrome P450 involved in triptolide biosynthesis.</title>
        <authorList>
            <person name="Tu L."/>
            <person name="Su P."/>
            <person name="Zhang Z."/>
            <person name="Gao L."/>
            <person name="Wang J."/>
            <person name="Hu T."/>
            <person name="Zhou J."/>
            <person name="Zhang Y."/>
            <person name="Zhao Y."/>
            <person name="Liu Y."/>
            <person name="Song Y."/>
            <person name="Tong Y."/>
            <person name="Lu Y."/>
            <person name="Yang J."/>
            <person name="Xu C."/>
            <person name="Jia M."/>
            <person name="Peters R.J."/>
            <person name="Huang L."/>
            <person name="Gao W."/>
        </authorList>
    </citation>
    <scope>NUCLEOTIDE SEQUENCE [LARGE SCALE GENOMIC DNA]</scope>
    <source>
        <strain evidence="8">cv. XIE 37</strain>
        <tissue evidence="7">Leaf</tissue>
    </source>
</reference>
<dbReference type="SUPFAM" id="SSF101941">
    <property type="entry name" value="NAC domain"/>
    <property type="match status" value="1"/>
</dbReference>
<keyword evidence="2" id="KW-0238">DNA-binding</keyword>
<dbReference type="InterPro" id="IPR003441">
    <property type="entry name" value="NAC-dom"/>
</dbReference>
<dbReference type="PANTHER" id="PTHR31744:SF219">
    <property type="entry name" value="NAC DOMAIN-CONTAINING PROTEIN 4"/>
    <property type="match status" value="1"/>
</dbReference>
<evidence type="ECO:0000256" key="5">
    <source>
        <dbReference type="SAM" id="Phobius"/>
    </source>
</evidence>
<feature type="transmembrane region" description="Helical" evidence="5">
    <location>
        <begin position="157"/>
        <end position="185"/>
    </location>
</feature>
<dbReference type="AlphaFoldDB" id="A0A7J7CN83"/>
<dbReference type="InParanoid" id="A0A7J7CN83"/>
<dbReference type="GO" id="GO:0000976">
    <property type="term" value="F:transcription cis-regulatory region binding"/>
    <property type="evidence" value="ECO:0007669"/>
    <property type="project" value="UniProtKB-ARBA"/>
</dbReference>
<evidence type="ECO:0000256" key="2">
    <source>
        <dbReference type="ARBA" id="ARBA00023125"/>
    </source>
</evidence>
<feature type="domain" description="NAC" evidence="6">
    <location>
        <begin position="11"/>
        <end position="197"/>
    </location>
</feature>
<keyword evidence="5" id="KW-0472">Membrane</keyword>
<dbReference type="EMBL" id="JAAARO010000015">
    <property type="protein sequence ID" value="KAF5735552.1"/>
    <property type="molecule type" value="Genomic_DNA"/>
</dbReference>
<keyword evidence="4" id="KW-0539">Nucleus</keyword>
<dbReference type="FunFam" id="2.170.150.80:FF:000006">
    <property type="entry name" value="NAC domain-containing protein 100-like"/>
    <property type="match status" value="1"/>
</dbReference>
<keyword evidence="3" id="KW-0804">Transcription</keyword>
<evidence type="ECO:0000256" key="3">
    <source>
        <dbReference type="ARBA" id="ARBA00023163"/>
    </source>
</evidence>
<dbReference type="GO" id="GO:0006355">
    <property type="term" value="P:regulation of DNA-templated transcription"/>
    <property type="evidence" value="ECO:0007669"/>
    <property type="project" value="InterPro"/>
</dbReference>
<proteinExistence type="predicted"/>
<keyword evidence="1" id="KW-0805">Transcription regulation</keyword>
<evidence type="ECO:0000256" key="4">
    <source>
        <dbReference type="ARBA" id="ARBA00023242"/>
    </source>
</evidence>
<dbReference type="PROSITE" id="PS51005">
    <property type="entry name" value="NAC"/>
    <property type="match status" value="1"/>
</dbReference>
<comment type="caution">
    <text evidence="7">The sequence shown here is derived from an EMBL/GenBank/DDBJ whole genome shotgun (WGS) entry which is preliminary data.</text>
</comment>
<dbReference type="InterPro" id="IPR036093">
    <property type="entry name" value="NAC_dom_sf"/>
</dbReference>
<sequence>MLGKEEEKMELPPGFRFHPTDEELISHYLFQKVLDSCFCCRAIGEVDLNKCEPWDLPSMAKIGEKEWYFFCVRDRKYPTGLRTNRATDAGYWKATGKDREIHKAKTLVGMKKTLVFYKGRAPKGENTNWVIHEYRLEGKYSAYNLPKTARVTSHSPVFLCSALFLLCFHALQLMIIFFVSSILFVQNEWVICKVFQKSSGGKKTHISGLMTLSSDSNEFHQSSLIILPPLTDSSPNSSDNRTTNPIVDNTPHVTCFSDPILEDQKSQVDMIINNSFNTSPASTLFEKSSVPVSSLYSSQFAPNFWNQQYPDGVLMPEQSILKFLLDNNCANMKQKSKEFSQGTDISSVVSNHDLVDDPSSSGGPVDLDCLWNY</sequence>
<evidence type="ECO:0000259" key="6">
    <source>
        <dbReference type="PROSITE" id="PS51005"/>
    </source>
</evidence>
<dbReference type="Pfam" id="PF02365">
    <property type="entry name" value="NAM"/>
    <property type="match status" value="1"/>
</dbReference>
<evidence type="ECO:0000313" key="7">
    <source>
        <dbReference type="EMBL" id="KAF5735552.1"/>
    </source>
</evidence>
<accession>A0A7J7CN83</accession>
<dbReference type="Gene3D" id="2.170.150.80">
    <property type="entry name" value="NAC domain"/>
    <property type="match status" value="1"/>
</dbReference>
<evidence type="ECO:0000313" key="8">
    <source>
        <dbReference type="Proteomes" id="UP000593562"/>
    </source>
</evidence>
<keyword evidence="8" id="KW-1185">Reference proteome</keyword>
<organism evidence="7 8">
    <name type="scientific">Tripterygium wilfordii</name>
    <name type="common">Thunder God vine</name>
    <dbReference type="NCBI Taxonomy" id="458696"/>
    <lineage>
        <taxon>Eukaryota</taxon>
        <taxon>Viridiplantae</taxon>
        <taxon>Streptophyta</taxon>
        <taxon>Embryophyta</taxon>
        <taxon>Tracheophyta</taxon>
        <taxon>Spermatophyta</taxon>
        <taxon>Magnoliopsida</taxon>
        <taxon>eudicotyledons</taxon>
        <taxon>Gunneridae</taxon>
        <taxon>Pentapetalae</taxon>
        <taxon>rosids</taxon>
        <taxon>fabids</taxon>
        <taxon>Celastrales</taxon>
        <taxon>Celastraceae</taxon>
        <taxon>Tripterygium</taxon>
    </lineage>
</organism>
<name>A0A7J7CN83_TRIWF</name>
<evidence type="ECO:0000256" key="1">
    <source>
        <dbReference type="ARBA" id="ARBA00023015"/>
    </source>
</evidence>
<keyword evidence="5" id="KW-1133">Transmembrane helix</keyword>
<gene>
    <name evidence="7" type="ORF">HS088_TW15G01060</name>
</gene>